<dbReference type="Gene3D" id="2.40.100.10">
    <property type="entry name" value="Cyclophilin-like"/>
    <property type="match status" value="1"/>
</dbReference>
<dbReference type="PANTHER" id="PTHR34698">
    <property type="entry name" value="5-OXOPROLINASE SUBUNIT B"/>
    <property type="match status" value="1"/>
</dbReference>
<keyword evidence="6" id="KW-1185">Reference proteome</keyword>
<feature type="domain" description="Carboxyltransferase" evidence="4">
    <location>
        <begin position="1"/>
        <end position="207"/>
    </location>
</feature>
<dbReference type="SMART" id="SM00796">
    <property type="entry name" value="AHS1"/>
    <property type="match status" value="1"/>
</dbReference>
<keyword evidence="2 5" id="KW-0378">Hydrolase</keyword>
<evidence type="ECO:0000259" key="4">
    <source>
        <dbReference type="SMART" id="SM00796"/>
    </source>
</evidence>
<gene>
    <name evidence="5" type="ORF">ACFFJD_06115</name>
</gene>
<dbReference type="PANTHER" id="PTHR34698:SF2">
    <property type="entry name" value="5-OXOPROLINASE SUBUNIT B"/>
    <property type="match status" value="1"/>
</dbReference>
<evidence type="ECO:0000313" key="6">
    <source>
        <dbReference type="Proteomes" id="UP001589783"/>
    </source>
</evidence>
<evidence type="ECO:0000256" key="2">
    <source>
        <dbReference type="ARBA" id="ARBA00022801"/>
    </source>
</evidence>
<keyword evidence="1" id="KW-0547">Nucleotide-binding</keyword>
<evidence type="ECO:0000256" key="3">
    <source>
        <dbReference type="ARBA" id="ARBA00022840"/>
    </source>
</evidence>
<accession>A0ABV6H6C4</accession>
<dbReference type="GO" id="GO:0016787">
    <property type="term" value="F:hydrolase activity"/>
    <property type="evidence" value="ECO:0007669"/>
    <property type="project" value="UniProtKB-KW"/>
</dbReference>
<dbReference type="InterPro" id="IPR029000">
    <property type="entry name" value="Cyclophilin-like_dom_sf"/>
</dbReference>
<organism evidence="5 6">
    <name type="scientific">Gordonia phosphorivorans</name>
    <dbReference type="NCBI Taxonomy" id="1056982"/>
    <lineage>
        <taxon>Bacteria</taxon>
        <taxon>Bacillati</taxon>
        <taxon>Actinomycetota</taxon>
        <taxon>Actinomycetes</taxon>
        <taxon>Mycobacteriales</taxon>
        <taxon>Gordoniaceae</taxon>
        <taxon>Gordonia</taxon>
    </lineage>
</organism>
<sequence length="219" mass="22765">MRELPAGDDAVVLDFSSAADPTAPGRAAQALRSAADRGMLRISDAVPTASSVLVQAEPGTGLDVLAVRRVLRDLPPPGPDNDAATVTALIVPVTYDGADLDELAALVGRTADDVVAAHTAIEWRVQFMGFAPGFGYLVPAAGPESARSLFTGLRRREQSRPAVPAGAVAAAAGYSAVYPRISPGGWFLLGRTDLDMWNVDATPPALLSAGRTVRFECAD</sequence>
<dbReference type="Pfam" id="PF02682">
    <property type="entry name" value="CT_C_D"/>
    <property type="match status" value="1"/>
</dbReference>
<dbReference type="RefSeq" id="WP_382362204.1">
    <property type="nucleotide sequence ID" value="NZ_JBHLWV010000016.1"/>
</dbReference>
<comment type="caution">
    <text evidence="5">The sequence shown here is derived from an EMBL/GenBank/DDBJ whole genome shotgun (WGS) entry which is preliminary data.</text>
</comment>
<name>A0ABV6H6C4_9ACTN</name>
<proteinExistence type="predicted"/>
<dbReference type="SUPFAM" id="SSF50891">
    <property type="entry name" value="Cyclophilin-like"/>
    <property type="match status" value="1"/>
</dbReference>
<evidence type="ECO:0000313" key="5">
    <source>
        <dbReference type="EMBL" id="MFC0314427.1"/>
    </source>
</evidence>
<reference evidence="5 6" key="1">
    <citation type="submission" date="2024-09" db="EMBL/GenBank/DDBJ databases">
        <authorList>
            <person name="Sun Q."/>
            <person name="Mori K."/>
        </authorList>
    </citation>
    <scope>NUCLEOTIDE SEQUENCE [LARGE SCALE GENOMIC DNA]</scope>
    <source>
        <strain evidence="5 6">CCM 7957</strain>
    </source>
</reference>
<dbReference type="EMBL" id="JBHLWV010000016">
    <property type="protein sequence ID" value="MFC0314427.1"/>
    <property type="molecule type" value="Genomic_DNA"/>
</dbReference>
<dbReference type="InterPro" id="IPR003833">
    <property type="entry name" value="CT_C_D"/>
</dbReference>
<dbReference type="Proteomes" id="UP001589783">
    <property type="component" value="Unassembled WGS sequence"/>
</dbReference>
<protein>
    <submittedName>
        <fullName evidence="5">Allophanate hydrolase subunit 1</fullName>
    </submittedName>
</protein>
<evidence type="ECO:0000256" key="1">
    <source>
        <dbReference type="ARBA" id="ARBA00022741"/>
    </source>
</evidence>
<dbReference type="SUPFAM" id="SSF160467">
    <property type="entry name" value="PH0987 N-terminal domain-like"/>
    <property type="match status" value="1"/>
</dbReference>
<dbReference type="InterPro" id="IPR010016">
    <property type="entry name" value="PxpB"/>
</dbReference>
<keyword evidence="3" id="KW-0067">ATP-binding</keyword>